<organism evidence="1 2">
    <name type="scientific">Prorocentrum cordatum</name>
    <dbReference type="NCBI Taxonomy" id="2364126"/>
    <lineage>
        <taxon>Eukaryota</taxon>
        <taxon>Sar</taxon>
        <taxon>Alveolata</taxon>
        <taxon>Dinophyceae</taxon>
        <taxon>Prorocentrales</taxon>
        <taxon>Prorocentraceae</taxon>
        <taxon>Prorocentrum</taxon>
    </lineage>
</organism>
<protein>
    <submittedName>
        <fullName evidence="1">Uncharacterized protein</fullName>
    </submittedName>
</protein>
<gene>
    <name evidence="1" type="ORF">PCOR1329_LOCUS31687</name>
</gene>
<comment type="caution">
    <text evidence="1">The sequence shown here is derived from an EMBL/GenBank/DDBJ whole genome shotgun (WGS) entry which is preliminary data.</text>
</comment>
<evidence type="ECO:0000313" key="1">
    <source>
        <dbReference type="EMBL" id="CAK0834208.1"/>
    </source>
</evidence>
<evidence type="ECO:0000313" key="2">
    <source>
        <dbReference type="Proteomes" id="UP001189429"/>
    </source>
</evidence>
<name>A0ABN9SR31_9DINO</name>
<dbReference type="EMBL" id="CAUYUJ010012559">
    <property type="protein sequence ID" value="CAK0834208.1"/>
    <property type="molecule type" value="Genomic_DNA"/>
</dbReference>
<reference evidence="1" key="1">
    <citation type="submission" date="2023-10" db="EMBL/GenBank/DDBJ databases">
        <authorList>
            <person name="Chen Y."/>
            <person name="Shah S."/>
            <person name="Dougan E. K."/>
            <person name="Thang M."/>
            <person name="Chan C."/>
        </authorList>
    </citation>
    <scope>NUCLEOTIDE SEQUENCE [LARGE SCALE GENOMIC DNA]</scope>
</reference>
<dbReference type="Proteomes" id="UP001189429">
    <property type="component" value="Unassembled WGS sequence"/>
</dbReference>
<sequence length="145" mass="16102">MTEASQLLESYFIVDELESWRREWICSHCKEFAGKQFAAFATQRPLHRCMGISENGDRPSCKPRVSASAPLSARPRVCELHGHPPLPDSLQAAPTQSGDAQKQLMFPAVLEPSLHENLHGSVDQCSNVKSGPIFLEEECSNIVKQ</sequence>
<accession>A0ABN9SR31</accession>
<keyword evidence="2" id="KW-1185">Reference proteome</keyword>
<proteinExistence type="predicted"/>